<feature type="compositionally biased region" description="Polar residues" evidence="1">
    <location>
        <begin position="247"/>
        <end position="257"/>
    </location>
</feature>
<feature type="compositionally biased region" description="Acidic residues" evidence="1">
    <location>
        <begin position="210"/>
        <end position="244"/>
    </location>
</feature>
<comment type="caution">
    <text evidence="2">The sequence shown here is derived from an EMBL/GenBank/DDBJ whole genome shotgun (WGS) entry which is preliminary data.</text>
</comment>
<reference evidence="2" key="1">
    <citation type="submission" date="2020-05" db="EMBL/GenBank/DDBJ databases">
        <title>WGS assembly of Panicum virgatum.</title>
        <authorList>
            <person name="Lovell J.T."/>
            <person name="Jenkins J."/>
            <person name="Shu S."/>
            <person name="Juenger T.E."/>
            <person name="Schmutz J."/>
        </authorList>
    </citation>
    <scope>NUCLEOTIDE SEQUENCE</scope>
    <source>
        <strain evidence="2">AP13</strain>
    </source>
</reference>
<keyword evidence="3" id="KW-1185">Reference proteome</keyword>
<protein>
    <submittedName>
        <fullName evidence="2">Uncharacterized protein</fullName>
    </submittedName>
</protein>
<proteinExistence type="predicted"/>
<feature type="compositionally biased region" description="Basic residues" evidence="1">
    <location>
        <begin position="168"/>
        <end position="179"/>
    </location>
</feature>
<evidence type="ECO:0000313" key="2">
    <source>
        <dbReference type="EMBL" id="KAG2628737.1"/>
    </source>
</evidence>
<name>A0A8T0V2V4_PANVG</name>
<organism evidence="2 3">
    <name type="scientific">Panicum virgatum</name>
    <name type="common">Blackwell switchgrass</name>
    <dbReference type="NCBI Taxonomy" id="38727"/>
    <lineage>
        <taxon>Eukaryota</taxon>
        <taxon>Viridiplantae</taxon>
        <taxon>Streptophyta</taxon>
        <taxon>Embryophyta</taxon>
        <taxon>Tracheophyta</taxon>
        <taxon>Spermatophyta</taxon>
        <taxon>Magnoliopsida</taxon>
        <taxon>Liliopsida</taxon>
        <taxon>Poales</taxon>
        <taxon>Poaceae</taxon>
        <taxon>PACMAD clade</taxon>
        <taxon>Panicoideae</taxon>
        <taxon>Panicodae</taxon>
        <taxon>Paniceae</taxon>
        <taxon>Panicinae</taxon>
        <taxon>Panicum</taxon>
        <taxon>Panicum sect. Hiantes</taxon>
    </lineage>
</organism>
<accession>A0A8T0V2V4</accession>
<feature type="compositionally biased region" description="Low complexity" evidence="1">
    <location>
        <begin position="141"/>
        <end position="150"/>
    </location>
</feature>
<feature type="region of interest" description="Disordered" evidence="1">
    <location>
        <begin position="203"/>
        <end position="257"/>
    </location>
</feature>
<evidence type="ECO:0000256" key="1">
    <source>
        <dbReference type="SAM" id="MobiDB-lite"/>
    </source>
</evidence>
<dbReference type="AlphaFoldDB" id="A0A8T0V2V4"/>
<dbReference type="EMBL" id="CM029041">
    <property type="protein sequence ID" value="KAG2628737.1"/>
    <property type="molecule type" value="Genomic_DNA"/>
</dbReference>
<sequence>MKRLAYITTFIVVICRPNHKDFELVVRVRSFFSMPDGGPKLWRQGKILPTQFIDIHNYGLQQLVDFVAEHYMWGSKQLCTLWRDLENISCEIKSDEELLDWFLLNLDKGVACINVQMNDFEGALQCSPTKRRCHPFHRGPTNETPTNNDTPSDKRPTNEIPTNERTNFKKKAAKIQKSKKSNDEGMFSDTDSLAALSDSSYDTDLAASSDSDDDCSDIEFDPDGEIVDMEDEYDLPDFSYDVDDPLQVSSYTPCYLE</sequence>
<dbReference type="Proteomes" id="UP000823388">
    <property type="component" value="Chromosome 3K"/>
</dbReference>
<feature type="region of interest" description="Disordered" evidence="1">
    <location>
        <begin position="135"/>
        <end position="187"/>
    </location>
</feature>
<evidence type="ECO:0000313" key="3">
    <source>
        <dbReference type="Proteomes" id="UP000823388"/>
    </source>
</evidence>
<gene>
    <name evidence="2" type="ORF">PVAP13_3KG379627</name>
</gene>